<organism evidence="1">
    <name type="scientific">Arion vulgaris</name>
    <dbReference type="NCBI Taxonomy" id="1028688"/>
    <lineage>
        <taxon>Eukaryota</taxon>
        <taxon>Metazoa</taxon>
        <taxon>Spiralia</taxon>
        <taxon>Lophotrochozoa</taxon>
        <taxon>Mollusca</taxon>
        <taxon>Gastropoda</taxon>
        <taxon>Heterobranchia</taxon>
        <taxon>Euthyneura</taxon>
        <taxon>Panpulmonata</taxon>
        <taxon>Eupulmonata</taxon>
        <taxon>Stylommatophora</taxon>
        <taxon>Helicina</taxon>
        <taxon>Arionoidea</taxon>
        <taxon>Arionidae</taxon>
        <taxon>Arion</taxon>
    </lineage>
</organism>
<sequence>MAAEIGKTAQVAKEMKIYLVSILGINEMRWPNSGESYEVTKLFAVQMLIVTSSLCWQAKTKSQMDPVEANTKTFELSKT</sequence>
<proteinExistence type="predicted"/>
<protein>
    <submittedName>
        <fullName evidence="1">Uncharacterized protein</fullName>
    </submittedName>
</protein>
<name>A0A0B6Z9W9_9EUPU</name>
<dbReference type="EMBL" id="HACG01017881">
    <property type="protein sequence ID" value="CEK64746.1"/>
    <property type="molecule type" value="Transcribed_RNA"/>
</dbReference>
<accession>A0A0B6Z9W9</accession>
<gene>
    <name evidence="1" type="primary">ORF52768</name>
</gene>
<reference evidence="1" key="1">
    <citation type="submission" date="2014-12" db="EMBL/GenBank/DDBJ databases">
        <title>Insight into the proteome of Arion vulgaris.</title>
        <authorList>
            <person name="Aradska J."/>
            <person name="Bulat T."/>
            <person name="Smidak R."/>
            <person name="Sarate P."/>
            <person name="Gangsoo J."/>
            <person name="Sialana F."/>
            <person name="Bilban M."/>
            <person name="Lubec G."/>
        </authorList>
    </citation>
    <scope>NUCLEOTIDE SEQUENCE</scope>
    <source>
        <tissue evidence="1">Skin</tissue>
    </source>
</reference>
<evidence type="ECO:0000313" key="1">
    <source>
        <dbReference type="EMBL" id="CEK64746.1"/>
    </source>
</evidence>
<dbReference type="AlphaFoldDB" id="A0A0B6Z9W9"/>